<dbReference type="InterPro" id="IPR036390">
    <property type="entry name" value="WH_DNA-bd_sf"/>
</dbReference>
<reference evidence="7 8" key="1">
    <citation type="submission" date="2022-10" db="EMBL/GenBank/DDBJ databases">
        <title>Paucibacter sp. hw1 Genome sequencing.</title>
        <authorList>
            <person name="Park S."/>
        </authorList>
    </citation>
    <scope>NUCLEOTIDE SEQUENCE [LARGE SCALE GENOMIC DNA]</scope>
    <source>
        <strain evidence="8">hw1</strain>
    </source>
</reference>
<keyword evidence="7" id="KW-0032">Aminotransferase</keyword>
<evidence type="ECO:0000256" key="1">
    <source>
        <dbReference type="ARBA" id="ARBA00005384"/>
    </source>
</evidence>
<dbReference type="Pfam" id="PF00155">
    <property type="entry name" value="Aminotran_1_2"/>
    <property type="match status" value="1"/>
</dbReference>
<dbReference type="CDD" id="cd00609">
    <property type="entry name" value="AAT_like"/>
    <property type="match status" value="1"/>
</dbReference>
<evidence type="ECO:0000256" key="3">
    <source>
        <dbReference type="ARBA" id="ARBA00023015"/>
    </source>
</evidence>
<dbReference type="InterPro" id="IPR036388">
    <property type="entry name" value="WH-like_DNA-bd_sf"/>
</dbReference>
<dbReference type="RefSeq" id="WP_273599791.1">
    <property type="nucleotide sequence ID" value="NZ_JAQQXT010000004.1"/>
</dbReference>
<evidence type="ECO:0000313" key="7">
    <source>
        <dbReference type="EMBL" id="MDC8771501.1"/>
    </source>
</evidence>
<dbReference type="SUPFAM" id="SSF53383">
    <property type="entry name" value="PLP-dependent transferases"/>
    <property type="match status" value="1"/>
</dbReference>
<dbReference type="GO" id="GO:0008483">
    <property type="term" value="F:transaminase activity"/>
    <property type="evidence" value="ECO:0007669"/>
    <property type="project" value="UniProtKB-KW"/>
</dbReference>
<dbReference type="PROSITE" id="PS50949">
    <property type="entry name" value="HTH_GNTR"/>
    <property type="match status" value="1"/>
</dbReference>
<dbReference type="InterPro" id="IPR015424">
    <property type="entry name" value="PyrdxlP-dep_Trfase"/>
</dbReference>
<evidence type="ECO:0000256" key="5">
    <source>
        <dbReference type="ARBA" id="ARBA00023163"/>
    </source>
</evidence>
<dbReference type="PANTHER" id="PTHR46577">
    <property type="entry name" value="HTH-TYPE TRANSCRIPTIONAL REGULATORY PROTEIN GABR"/>
    <property type="match status" value="1"/>
</dbReference>
<evidence type="ECO:0000256" key="2">
    <source>
        <dbReference type="ARBA" id="ARBA00022898"/>
    </source>
</evidence>
<evidence type="ECO:0000256" key="4">
    <source>
        <dbReference type="ARBA" id="ARBA00023125"/>
    </source>
</evidence>
<keyword evidence="3" id="KW-0805">Transcription regulation</keyword>
<dbReference type="SUPFAM" id="SSF46785">
    <property type="entry name" value="Winged helix' DNA-binding domain"/>
    <property type="match status" value="1"/>
</dbReference>
<dbReference type="EMBL" id="JAQQXT010000004">
    <property type="protein sequence ID" value="MDC8771501.1"/>
    <property type="molecule type" value="Genomic_DNA"/>
</dbReference>
<dbReference type="Proteomes" id="UP001221189">
    <property type="component" value="Unassembled WGS sequence"/>
</dbReference>
<dbReference type="Gene3D" id="3.90.1150.10">
    <property type="entry name" value="Aspartate Aminotransferase, domain 1"/>
    <property type="match status" value="1"/>
</dbReference>
<feature type="domain" description="HTH gntR-type" evidence="6">
    <location>
        <begin position="8"/>
        <end position="76"/>
    </location>
</feature>
<evidence type="ECO:0000313" key="8">
    <source>
        <dbReference type="Proteomes" id="UP001221189"/>
    </source>
</evidence>
<name>A0ABT5KC37_9BURK</name>
<dbReference type="InterPro" id="IPR015422">
    <property type="entry name" value="PyrdxlP-dep_Trfase_small"/>
</dbReference>
<comment type="caution">
    <text evidence="7">The sequence shown here is derived from an EMBL/GenBank/DDBJ whole genome shotgun (WGS) entry which is preliminary data.</text>
</comment>
<accession>A0ABT5KC37</accession>
<dbReference type="PANTHER" id="PTHR46577:SF2">
    <property type="entry name" value="TRANSCRIPTIONAL REGULATORY PROTEIN"/>
    <property type="match status" value="1"/>
</dbReference>
<proteinExistence type="inferred from homology"/>
<comment type="similarity">
    <text evidence="1">In the C-terminal section; belongs to the class-I pyridoxal-phosphate-dependent aminotransferase family.</text>
</comment>
<sequence>MDDVSNEGPLYLQIAERLARAIRAGTLKRGERLASVRELASQQAVSASTAVQALRWLEDARLIVAKPRSGYFVASRPTALPEPQLSRARPRSRVVHLDELGQEVLRQSAVPGLISFGAACPEPELFDQDRVRRAFTKVVQRHRELLCTYPLGPGREEVRRAVARYALGLGCELQAGDLVMTNSCMEAITLCLKAVTKPGDVVALESPTYFGFLEILQSLHLRALEIPTHPRHGISLDALQLALDTQAIKALLVVPTLSNPMGSCMPLAERKRLAQMVARHDIALVEDVIYNDLAEQEDKRRAVRSFDNTGHVMLCGSFSKTMAPGLRLGWVDGGRWAQTIHKIQSVQAGAQTAVVELALADLLNQAGAAAALRQLRANLARRVDEARSLIAGSFPRGTRVSDPGGGFILWVELPAGLDAVALYEACMAENICIAPGSMFSASPRFRHCLRLSVGGRWGKEHPQALCRIGALATQMLEAALRSRAA</sequence>
<protein>
    <submittedName>
        <fullName evidence="7">PLP-dependent aminotransferase family protein</fullName>
    </submittedName>
</protein>
<dbReference type="InterPro" id="IPR015421">
    <property type="entry name" value="PyrdxlP-dep_Trfase_major"/>
</dbReference>
<dbReference type="CDD" id="cd07377">
    <property type="entry name" value="WHTH_GntR"/>
    <property type="match status" value="1"/>
</dbReference>
<keyword evidence="7" id="KW-0808">Transferase</keyword>
<dbReference type="Pfam" id="PF00392">
    <property type="entry name" value="GntR"/>
    <property type="match status" value="1"/>
</dbReference>
<organism evidence="7 8">
    <name type="scientific">Roseateles albus</name>
    <dbReference type="NCBI Taxonomy" id="2987525"/>
    <lineage>
        <taxon>Bacteria</taxon>
        <taxon>Pseudomonadati</taxon>
        <taxon>Pseudomonadota</taxon>
        <taxon>Betaproteobacteria</taxon>
        <taxon>Burkholderiales</taxon>
        <taxon>Sphaerotilaceae</taxon>
        <taxon>Roseateles</taxon>
    </lineage>
</organism>
<keyword evidence="4" id="KW-0238">DNA-binding</keyword>
<keyword evidence="2" id="KW-0663">Pyridoxal phosphate</keyword>
<evidence type="ECO:0000259" key="6">
    <source>
        <dbReference type="PROSITE" id="PS50949"/>
    </source>
</evidence>
<dbReference type="InterPro" id="IPR004839">
    <property type="entry name" value="Aminotransferase_I/II_large"/>
</dbReference>
<dbReference type="Gene3D" id="3.40.640.10">
    <property type="entry name" value="Type I PLP-dependent aspartate aminotransferase-like (Major domain)"/>
    <property type="match status" value="1"/>
</dbReference>
<keyword evidence="8" id="KW-1185">Reference proteome</keyword>
<keyword evidence="5" id="KW-0804">Transcription</keyword>
<dbReference type="InterPro" id="IPR000524">
    <property type="entry name" value="Tscrpt_reg_HTH_GntR"/>
</dbReference>
<dbReference type="SMART" id="SM00345">
    <property type="entry name" value="HTH_GNTR"/>
    <property type="match status" value="1"/>
</dbReference>
<dbReference type="Gene3D" id="1.10.10.10">
    <property type="entry name" value="Winged helix-like DNA-binding domain superfamily/Winged helix DNA-binding domain"/>
    <property type="match status" value="1"/>
</dbReference>
<gene>
    <name evidence="7" type="ORF">PRZ03_07940</name>
</gene>
<dbReference type="InterPro" id="IPR051446">
    <property type="entry name" value="HTH_trans_reg/aminotransferase"/>
</dbReference>